<dbReference type="AlphaFoldDB" id="A0A8J3CUC8"/>
<keyword evidence="2 5" id="KW-0812">Transmembrane</keyword>
<feature type="transmembrane region" description="Helical" evidence="5">
    <location>
        <begin position="369"/>
        <end position="388"/>
    </location>
</feature>
<keyword evidence="3 5" id="KW-1133">Transmembrane helix</keyword>
<dbReference type="InterPro" id="IPR011547">
    <property type="entry name" value="SLC26A/SulP_dom"/>
</dbReference>
<dbReference type="Pfam" id="PF00916">
    <property type="entry name" value="Sulfate_transp"/>
    <property type="match status" value="1"/>
</dbReference>
<keyword evidence="8" id="KW-1185">Reference proteome</keyword>
<dbReference type="Proteomes" id="UP000634004">
    <property type="component" value="Unassembled WGS sequence"/>
</dbReference>
<gene>
    <name evidence="7" type="ORF">GCM10009069_27400</name>
</gene>
<feature type="transmembrane region" description="Helical" evidence="5">
    <location>
        <begin position="28"/>
        <end position="49"/>
    </location>
</feature>
<feature type="transmembrane region" description="Helical" evidence="5">
    <location>
        <begin position="343"/>
        <end position="362"/>
    </location>
</feature>
<dbReference type="PROSITE" id="PS50801">
    <property type="entry name" value="STAS"/>
    <property type="match status" value="1"/>
</dbReference>
<name>A0A8J3CUC8_9PROT</name>
<evidence type="ECO:0000256" key="3">
    <source>
        <dbReference type="ARBA" id="ARBA00022989"/>
    </source>
</evidence>
<feature type="transmembrane region" description="Helical" evidence="5">
    <location>
        <begin position="175"/>
        <end position="196"/>
    </location>
</feature>
<evidence type="ECO:0000256" key="5">
    <source>
        <dbReference type="SAM" id="Phobius"/>
    </source>
</evidence>
<keyword evidence="4 5" id="KW-0472">Membrane</keyword>
<dbReference type="PANTHER" id="PTHR11814">
    <property type="entry name" value="SULFATE TRANSPORTER"/>
    <property type="match status" value="1"/>
</dbReference>
<dbReference type="Pfam" id="PF01740">
    <property type="entry name" value="STAS"/>
    <property type="match status" value="1"/>
</dbReference>
<protein>
    <submittedName>
        <fullName evidence="7">Sodium-independent anion transporter</fullName>
    </submittedName>
</protein>
<dbReference type="EMBL" id="BMZH01000016">
    <property type="protein sequence ID" value="GHB03226.1"/>
    <property type="molecule type" value="Genomic_DNA"/>
</dbReference>
<reference evidence="7" key="2">
    <citation type="submission" date="2020-09" db="EMBL/GenBank/DDBJ databases">
        <authorList>
            <person name="Sun Q."/>
            <person name="Kim S."/>
        </authorList>
    </citation>
    <scope>NUCLEOTIDE SEQUENCE</scope>
    <source>
        <strain evidence="7">KCTC 32513</strain>
    </source>
</reference>
<feature type="transmembrane region" description="Helical" evidence="5">
    <location>
        <begin position="133"/>
        <end position="155"/>
    </location>
</feature>
<dbReference type="InterPro" id="IPR036513">
    <property type="entry name" value="STAS_dom_sf"/>
</dbReference>
<feature type="transmembrane region" description="Helical" evidence="5">
    <location>
        <begin position="216"/>
        <end position="236"/>
    </location>
</feature>
<accession>A0A8J3CUC8</accession>
<feature type="transmembrane region" description="Helical" evidence="5">
    <location>
        <begin position="265"/>
        <end position="284"/>
    </location>
</feature>
<comment type="caution">
    <text evidence="7">The sequence shown here is derived from an EMBL/GenBank/DDBJ whole genome shotgun (WGS) entry which is preliminary data.</text>
</comment>
<feature type="transmembrane region" description="Helical" evidence="5">
    <location>
        <begin position="305"/>
        <end position="323"/>
    </location>
</feature>
<proteinExistence type="predicted"/>
<dbReference type="RefSeq" id="WP_189499388.1">
    <property type="nucleotide sequence ID" value="NZ_BMZH01000016.1"/>
</dbReference>
<evidence type="ECO:0000259" key="6">
    <source>
        <dbReference type="PROSITE" id="PS50801"/>
    </source>
</evidence>
<dbReference type="Gene3D" id="3.30.750.24">
    <property type="entry name" value="STAS domain"/>
    <property type="match status" value="1"/>
</dbReference>
<dbReference type="InterPro" id="IPR002645">
    <property type="entry name" value="STAS_dom"/>
</dbReference>
<dbReference type="CDD" id="cd07042">
    <property type="entry name" value="STAS_SulP_like_sulfate_transporter"/>
    <property type="match status" value="1"/>
</dbReference>
<feature type="transmembrane region" description="Helical" evidence="5">
    <location>
        <begin position="400"/>
        <end position="427"/>
    </location>
</feature>
<dbReference type="GO" id="GO:0055085">
    <property type="term" value="P:transmembrane transport"/>
    <property type="evidence" value="ECO:0007669"/>
    <property type="project" value="InterPro"/>
</dbReference>
<evidence type="ECO:0000313" key="7">
    <source>
        <dbReference type="EMBL" id="GHB03226.1"/>
    </source>
</evidence>
<evidence type="ECO:0000256" key="2">
    <source>
        <dbReference type="ARBA" id="ARBA00022692"/>
    </source>
</evidence>
<evidence type="ECO:0000256" key="4">
    <source>
        <dbReference type="ARBA" id="ARBA00023136"/>
    </source>
</evidence>
<dbReference type="InterPro" id="IPR001902">
    <property type="entry name" value="SLC26A/SulP_fam"/>
</dbReference>
<reference evidence="7" key="1">
    <citation type="journal article" date="2014" name="Int. J. Syst. Evol. Microbiol.">
        <title>Complete genome sequence of Corynebacterium casei LMG S-19264T (=DSM 44701T), isolated from a smear-ripened cheese.</title>
        <authorList>
            <consortium name="US DOE Joint Genome Institute (JGI-PGF)"/>
            <person name="Walter F."/>
            <person name="Albersmeier A."/>
            <person name="Kalinowski J."/>
            <person name="Ruckert C."/>
        </authorList>
    </citation>
    <scope>NUCLEOTIDE SEQUENCE</scope>
    <source>
        <strain evidence="7">KCTC 32513</strain>
    </source>
</reference>
<feature type="transmembrane region" description="Helical" evidence="5">
    <location>
        <begin position="101"/>
        <end position="121"/>
    </location>
</feature>
<sequence length="582" mass="62107">MSGWLGSAVKAQWGWIGDYSGSRFSSDLVAAIVVTILLVPQSLAYALLAGLPPKVGIYASITPLLAYAVLGSSRQLTVGPTAVISLMTAATIYELPEELRVVGAAAIALMVGVMLIGAGLLKAGFLMNFVSRPVVSAYITGAALLIVISQLRHIVGVDGGGRTAFSMIRNLSDQIGQTSLITVGVGSLALLSFYLARNSFAYRLVRLGVSSNMAKLASRMAPIFIIGLFITVSWAIGLDQKGLAIVGAVPSGLPPFRIPMIETSLIQSLTVPAAVIAIVAFVDSTSTAQELAARQRDSINANRELLGLGAANIAAGLSGGYAVNGSMSRSAVNAAAGAETPLSGIIVAALMALTAMFLTPLLKSLPLSVLAALIIIACLSLLDFKAIWRTWVYSRIDGVTAVATFLSVLMLGVQYGVLVGVVLAMALHIRTTVNPHMPLVGRFPGTEHYRDAQRFVVETNDQVKTMRIDESLYYANARTLEDRVATIVSENPELTDLIFMCTAVNRIDASALSSLETINNRLKSANIALHFSDMQSRVRERLFRSSFLDRLTGQIFLSQHEAMEALRPAPDWSFLDDHIDMH</sequence>
<dbReference type="SUPFAM" id="SSF52091">
    <property type="entry name" value="SpoIIaa-like"/>
    <property type="match status" value="1"/>
</dbReference>
<comment type="subcellular location">
    <subcellularLocation>
        <location evidence="1">Membrane</location>
        <topology evidence="1">Multi-pass membrane protein</topology>
    </subcellularLocation>
</comment>
<dbReference type="GO" id="GO:0016020">
    <property type="term" value="C:membrane"/>
    <property type="evidence" value="ECO:0007669"/>
    <property type="project" value="UniProtKB-SubCell"/>
</dbReference>
<evidence type="ECO:0000313" key="8">
    <source>
        <dbReference type="Proteomes" id="UP000634004"/>
    </source>
</evidence>
<feature type="domain" description="STAS" evidence="6">
    <location>
        <begin position="453"/>
        <end position="566"/>
    </location>
</feature>
<evidence type="ECO:0000256" key="1">
    <source>
        <dbReference type="ARBA" id="ARBA00004141"/>
    </source>
</evidence>
<organism evidence="7 8">
    <name type="scientific">Algimonas arctica</name>
    <dbReference type="NCBI Taxonomy" id="1479486"/>
    <lineage>
        <taxon>Bacteria</taxon>
        <taxon>Pseudomonadati</taxon>
        <taxon>Pseudomonadota</taxon>
        <taxon>Alphaproteobacteria</taxon>
        <taxon>Maricaulales</taxon>
        <taxon>Robiginitomaculaceae</taxon>
        <taxon>Algimonas</taxon>
    </lineage>
</organism>
<feature type="transmembrane region" description="Helical" evidence="5">
    <location>
        <begin position="55"/>
        <end position="70"/>
    </location>
</feature>
<dbReference type="NCBIfam" id="TIGR00815">
    <property type="entry name" value="sulP"/>
    <property type="match status" value="1"/>
</dbReference>